<dbReference type="PANTHER" id="PTHR31286">
    <property type="entry name" value="GLYCINE-RICH CELL WALL STRUCTURAL PROTEIN 1.8-LIKE"/>
    <property type="match status" value="1"/>
</dbReference>
<keyword evidence="1" id="KW-0863">Zinc-finger</keyword>
<feature type="region of interest" description="Disordered" evidence="2">
    <location>
        <begin position="167"/>
        <end position="347"/>
    </location>
</feature>
<feature type="compositionally biased region" description="Gly residues" evidence="2">
    <location>
        <begin position="275"/>
        <end position="287"/>
    </location>
</feature>
<dbReference type="AlphaFoldDB" id="A0A8B9AKG0"/>
<sequence length="347" mass="37612">MAGEVVAVPLADDHLALRFRTTADRDRALSGGPWVVAGQLLAMDPWKPDFVPGEDAVKTAVVWLRLPRLPPEYWAATTILRIAAMAGRPIALDGVTEQRRAMGFARVKVAIDATEPLLPGVQIQGKTRVRWQPFVYENVPDICFRCGRIGHLKVACRFPALEQTEEERFWQGPMSVETGNDPSTQEASPEEVARKPFYGPWLVATRIRPSRPAKGPPRPRKTTEAAPESSSARPLSSVARSSFPEPPLDTEGWQKSAKVAHQRSPSKVSTTEGNGDPGSGPPRGGSRVGSAFNPLVGRVDSAEGKGASEQIGLQGIPEVRIVDVGLGQYKKRPRSPVSPSWRSGAGR</sequence>
<feature type="compositionally biased region" description="Polar residues" evidence="2">
    <location>
        <begin position="177"/>
        <end position="187"/>
    </location>
</feature>
<dbReference type="InterPro" id="IPR001878">
    <property type="entry name" value="Znf_CCHC"/>
</dbReference>
<dbReference type="GO" id="GO:0008270">
    <property type="term" value="F:zinc ion binding"/>
    <property type="evidence" value="ECO:0007669"/>
    <property type="project" value="UniProtKB-KW"/>
</dbReference>
<dbReference type="PANTHER" id="PTHR31286:SF99">
    <property type="entry name" value="DUF4283 DOMAIN-CONTAINING PROTEIN"/>
    <property type="match status" value="1"/>
</dbReference>
<feature type="domain" description="CCHC-type" evidence="3">
    <location>
        <begin position="143"/>
        <end position="157"/>
    </location>
</feature>
<feature type="compositionally biased region" description="Polar residues" evidence="2">
    <location>
        <begin position="228"/>
        <end position="240"/>
    </location>
</feature>
<accession>A0A8B9AKG0</accession>
<dbReference type="KEGG" id="pda:120112320"/>
<evidence type="ECO:0000256" key="1">
    <source>
        <dbReference type="PROSITE-ProRule" id="PRU00047"/>
    </source>
</evidence>
<keyword evidence="1" id="KW-0479">Metal-binding</keyword>
<gene>
    <name evidence="5 6" type="primary">LOC120112320</name>
</gene>
<reference evidence="5 6" key="2">
    <citation type="submission" date="2025-04" db="UniProtKB">
        <authorList>
            <consortium name="RefSeq"/>
        </authorList>
    </citation>
    <scope>IDENTIFICATION</scope>
    <source>
        <tissue evidence="5 6">Young leaves</tissue>
    </source>
</reference>
<dbReference type="RefSeq" id="XP_038987210.1">
    <property type="nucleotide sequence ID" value="XM_039131282.1"/>
</dbReference>
<keyword evidence="1" id="KW-0862">Zinc</keyword>
<name>A0A8B9AKG0_PHODC</name>
<evidence type="ECO:0000256" key="2">
    <source>
        <dbReference type="SAM" id="MobiDB-lite"/>
    </source>
</evidence>
<dbReference type="GO" id="GO:0003676">
    <property type="term" value="F:nucleic acid binding"/>
    <property type="evidence" value="ECO:0007669"/>
    <property type="project" value="InterPro"/>
</dbReference>
<dbReference type="GeneID" id="120112320"/>
<dbReference type="OrthoDB" id="851886at2759"/>
<dbReference type="InterPro" id="IPR025558">
    <property type="entry name" value="DUF4283"/>
</dbReference>
<evidence type="ECO:0000259" key="3">
    <source>
        <dbReference type="PROSITE" id="PS50158"/>
    </source>
</evidence>
<reference evidence="4" key="1">
    <citation type="journal article" date="2019" name="Nat. Commun.">
        <title>Genome-wide association mapping of date palm fruit traits.</title>
        <authorList>
            <person name="Hazzouri K.M."/>
            <person name="Gros-Balthazard M."/>
            <person name="Flowers J.M."/>
            <person name="Copetti D."/>
            <person name="Lemansour A."/>
            <person name="Lebrun M."/>
            <person name="Masmoudi K."/>
            <person name="Ferrand S."/>
            <person name="Dhar M.I."/>
            <person name="Fresquez Z.A."/>
            <person name="Rosas U."/>
            <person name="Zhang J."/>
            <person name="Talag J."/>
            <person name="Lee S."/>
            <person name="Kudrna D."/>
            <person name="Powell R.F."/>
            <person name="Leitch I.J."/>
            <person name="Krueger R.R."/>
            <person name="Wing R.A."/>
            <person name="Amiri K.M.A."/>
            <person name="Purugganan M.D."/>
        </authorList>
    </citation>
    <scope>NUCLEOTIDE SEQUENCE [LARGE SCALE GENOMIC DNA]</scope>
    <source>
        <strain evidence="4">cv. Khalas</strain>
    </source>
</reference>
<dbReference type="RefSeq" id="XP_038987211.1">
    <property type="nucleotide sequence ID" value="XM_039131283.1"/>
</dbReference>
<dbReference type="Pfam" id="PF14111">
    <property type="entry name" value="DUF4283"/>
    <property type="match status" value="1"/>
</dbReference>
<organism evidence="4 6">
    <name type="scientific">Phoenix dactylifera</name>
    <name type="common">Date palm</name>
    <dbReference type="NCBI Taxonomy" id="42345"/>
    <lineage>
        <taxon>Eukaryota</taxon>
        <taxon>Viridiplantae</taxon>
        <taxon>Streptophyta</taxon>
        <taxon>Embryophyta</taxon>
        <taxon>Tracheophyta</taxon>
        <taxon>Spermatophyta</taxon>
        <taxon>Magnoliopsida</taxon>
        <taxon>Liliopsida</taxon>
        <taxon>Arecaceae</taxon>
        <taxon>Coryphoideae</taxon>
        <taxon>Phoeniceae</taxon>
        <taxon>Phoenix</taxon>
    </lineage>
</organism>
<dbReference type="Proteomes" id="UP000228380">
    <property type="component" value="Chromosome 11"/>
</dbReference>
<protein>
    <submittedName>
        <fullName evidence="5 6">Uncharacterized protein LOC120112320 isoform X1</fullName>
    </submittedName>
</protein>
<proteinExistence type="predicted"/>
<evidence type="ECO:0000313" key="4">
    <source>
        <dbReference type="Proteomes" id="UP000228380"/>
    </source>
</evidence>
<feature type="compositionally biased region" description="Low complexity" evidence="2">
    <location>
        <begin position="335"/>
        <end position="347"/>
    </location>
</feature>
<dbReference type="InterPro" id="IPR040256">
    <property type="entry name" value="At4g02000-like"/>
</dbReference>
<feature type="compositionally biased region" description="Polar residues" evidence="2">
    <location>
        <begin position="263"/>
        <end position="272"/>
    </location>
</feature>
<keyword evidence="4" id="KW-1185">Reference proteome</keyword>
<evidence type="ECO:0000313" key="6">
    <source>
        <dbReference type="RefSeq" id="XP_038987211.1"/>
    </source>
</evidence>
<evidence type="ECO:0000313" key="5">
    <source>
        <dbReference type="RefSeq" id="XP_038987210.1"/>
    </source>
</evidence>
<dbReference type="PROSITE" id="PS50158">
    <property type="entry name" value="ZF_CCHC"/>
    <property type="match status" value="1"/>
</dbReference>